<dbReference type="AlphaFoldDB" id="A0A1G5HAD1"/>
<accession>A0A1G5HAD1</accession>
<keyword evidence="2" id="KW-1185">Reference proteome</keyword>
<evidence type="ECO:0000313" key="1">
    <source>
        <dbReference type="EMBL" id="SCY60300.1"/>
    </source>
</evidence>
<protein>
    <submittedName>
        <fullName evidence="1">Uncharacterized protein</fullName>
    </submittedName>
</protein>
<proteinExistence type="predicted"/>
<sequence>MSNEIMMCLEHKNVENPVQSHVPGIFLMRNYNFTLGKIEIEKPTGQARLLSCK</sequence>
<dbReference type="EMBL" id="FMVM01000006">
    <property type="protein sequence ID" value="SCY60300.1"/>
    <property type="molecule type" value="Genomic_DNA"/>
</dbReference>
<dbReference type="Proteomes" id="UP000198538">
    <property type="component" value="Unassembled WGS sequence"/>
</dbReference>
<name>A0A1G5HAD1_9BACL</name>
<evidence type="ECO:0000313" key="2">
    <source>
        <dbReference type="Proteomes" id="UP000198538"/>
    </source>
</evidence>
<gene>
    <name evidence="1" type="ORF">SAMN05720606_106280</name>
</gene>
<reference evidence="2" key="1">
    <citation type="submission" date="2016-10" db="EMBL/GenBank/DDBJ databases">
        <authorList>
            <person name="Varghese N."/>
            <person name="Submissions S."/>
        </authorList>
    </citation>
    <scope>NUCLEOTIDE SEQUENCE [LARGE SCALE GENOMIC DNA]</scope>
    <source>
        <strain evidence="2">BL9</strain>
    </source>
</reference>
<organism evidence="1 2">
    <name type="scientific">Paenibacillus polysaccharolyticus</name>
    <dbReference type="NCBI Taxonomy" id="582692"/>
    <lineage>
        <taxon>Bacteria</taxon>
        <taxon>Bacillati</taxon>
        <taxon>Bacillota</taxon>
        <taxon>Bacilli</taxon>
        <taxon>Bacillales</taxon>
        <taxon>Paenibacillaceae</taxon>
        <taxon>Paenibacillus</taxon>
    </lineage>
</organism>
<dbReference type="STRING" id="582692.SAMN05720606_106280"/>